<keyword evidence="10 11" id="KW-0100">Branched-chain amino acid biosynthesis</keyword>
<evidence type="ECO:0000256" key="6">
    <source>
        <dbReference type="ARBA" id="ARBA00022624"/>
    </source>
</evidence>
<dbReference type="PROSITE" id="PS51672">
    <property type="entry name" value="ACT_LIKE"/>
    <property type="match status" value="1"/>
</dbReference>
<gene>
    <name evidence="11 15" type="primary">ilvA</name>
    <name evidence="15" type="ORF">PalTV_277</name>
</gene>
<evidence type="ECO:0000256" key="11">
    <source>
        <dbReference type="RuleBase" id="RU362012"/>
    </source>
</evidence>
<dbReference type="NCBIfam" id="NF006674">
    <property type="entry name" value="PRK09224.1"/>
    <property type="match status" value="1"/>
</dbReference>
<comment type="pathway">
    <text evidence="3 11">Amino-acid biosynthesis; L-isoleucine biosynthesis; 2-oxobutanoate from L-threonine: step 1/1.</text>
</comment>
<evidence type="ECO:0000256" key="2">
    <source>
        <dbReference type="ARBA" id="ARBA00001933"/>
    </source>
</evidence>
<keyword evidence="6 11" id="KW-0412">Isoleucine biosynthesis</keyword>
<comment type="subunit">
    <text evidence="11">Homotetramer.</text>
</comment>
<dbReference type="EC" id="4.3.1.19" evidence="11"/>
<dbReference type="Gene3D" id="3.40.50.1100">
    <property type="match status" value="2"/>
</dbReference>
<dbReference type="PANTHER" id="PTHR48078">
    <property type="entry name" value="THREONINE DEHYDRATASE, MITOCHONDRIAL-RELATED"/>
    <property type="match status" value="1"/>
</dbReference>
<dbReference type="GO" id="GO:0006565">
    <property type="term" value="P:L-serine catabolic process"/>
    <property type="evidence" value="ECO:0007669"/>
    <property type="project" value="TreeGrafter"/>
</dbReference>
<dbReference type="InterPro" id="IPR036052">
    <property type="entry name" value="TrpB-like_PALP_sf"/>
</dbReference>
<evidence type="ECO:0000313" key="15">
    <source>
        <dbReference type="EMBL" id="AGI27245.1"/>
    </source>
</evidence>
<dbReference type="CDD" id="cd04907">
    <property type="entry name" value="ACT_ThrD-I_2"/>
    <property type="match status" value="1"/>
</dbReference>
<keyword evidence="12" id="KW-0175">Coiled coil</keyword>
<keyword evidence="13" id="KW-0472">Membrane</keyword>
<keyword evidence="5 11" id="KW-0028">Amino-acid biosynthesis</keyword>
<dbReference type="Pfam" id="PF00291">
    <property type="entry name" value="PALP"/>
    <property type="match status" value="1"/>
</dbReference>
<dbReference type="GO" id="GO:0009097">
    <property type="term" value="P:isoleucine biosynthetic process"/>
    <property type="evidence" value="ECO:0007669"/>
    <property type="project" value="UniProtKB-UniRule"/>
</dbReference>
<evidence type="ECO:0000256" key="7">
    <source>
        <dbReference type="ARBA" id="ARBA00022737"/>
    </source>
</evidence>
<feature type="transmembrane region" description="Helical" evidence="13">
    <location>
        <begin position="178"/>
        <end position="198"/>
    </location>
</feature>
<reference evidence="15 16" key="1">
    <citation type="journal article" date="2013" name="Genome Biol. Evol.">
        <title>The evolution of genomic instability in the obligate endosymbionts of whiteflies.</title>
        <authorList>
            <person name="Sloan D.B."/>
            <person name="Moran N.A."/>
        </authorList>
    </citation>
    <scope>NUCLEOTIDE SEQUENCE [LARGE SCALE GENOMIC DNA]</scope>
    <source>
        <strain evidence="15 16">TV</strain>
    </source>
</reference>
<dbReference type="InterPro" id="IPR038110">
    <property type="entry name" value="TD_ACT-like_sf"/>
</dbReference>
<comment type="similarity">
    <text evidence="4 11">Belongs to the serine/threonine dehydratase family.</text>
</comment>
<evidence type="ECO:0000256" key="9">
    <source>
        <dbReference type="ARBA" id="ARBA00023239"/>
    </source>
</evidence>
<keyword evidence="7" id="KW-0677">Repeat</keyword>
<keyword evidence="9 11" id="KW-0456">Lyase</keyword>
<dbReference type="GO" id="GO:0006567">
    <property type="term" value="P:L-threonine catabolic process"/>
    <property type="evidence" value="ECO:0007669"/>
    <property type="project" value="TreeGrafter"/>
</dbReference>
<dbReference type="InterPro" id="IPR001721">
    <property type="entry name" value="TD_ACT-like"/>
</dbReference>
<feature type="domain" description="ACT-like" evidence="14">
    <location>
        <begin position="438"/>
        <end position="509"/>
    </location>
</feature>
<evidence type="ECO:0000256" key="4">
    <source>
        <dbReference type="ARBA" id="ARBA00010869"/>
    </source>
</evidence>
<evidence type="ECO:0000256" key="5">
    <source>
        <dbReference type="ARBA" id="ARBA00022605"/>
    </source>
</evidence>
<dbReference type="SUPFAM" id="SSF53686">
    <property type="entry name" value="Tryptophan synthase beta subunit-like PLP-dependent enzymes"/>
    <property type="match status" value="1"/>
</dbReference>
<dbReference type="PANTHER" id="PTHR48078:SF11">
    <property type="entry name" value="THREONINE DEHYDRATASE, MITOCHONDRIAL"/>
    <property type="match status" value="1"/>
</dbReference>
<keyword evidence="13" id="KW-0812">Transmembrane</keyword>
<evidence type="ECO:0000256" key="10">
    <source>
        <dbReference type="ARBA" id="ARBA00023304"/>
    </source>
</evidence>
<evidence type="ECO:0000313" key="16">
    <source>
        <dbReference type="Proteomes" id="UP000012083"/>
    </source>
</evidence>
<dbReference type="InterPro" id="IPR050147">
    <property type="entry name" value="Ser/Thr_Dehydratase"/>
</dbReference>
<dbReference type="Gene3D" id="3.40.1020.10">
    <property type="entry name" value="Biosynthetic Threonine Deaminase, Domain 3"/>
    <property type="match status" value="1"/>
</dbReference>
<dbReference type="SUPFAM" id="SSF55021">
    <property type="entry name" value="ACT-like"/>
    <property type="match status" value="2"/>
</dbReference>
<accession>A0A8D4BPQ0</accession>
<protein>
    <recommendedName>
        <fullName evidence="11">L-threonine dehydratase</fullName>
        <ecNumber evidence="11">4.3.1.19</ecNumber>
    </recommendedName>
    <alternativeName>
        <fullName evidence="11">Threonine deaminase</fullName>
    </alternativeName>
</protein>
<keyword evidence="13" id="KW-1133">Transmembrane helix</keyword>
<dbReference type="NCBIfam" id="TIGR01124">
    <property type="entry name" value="ilvA_2Cterm"/>
    <property type="match status" value="1"/>
</dbReference>
<dbReference type="AlphaFoldDB" id="A0A8D4BPQ0"/>
<keyword evidence="8 11" id="KW-0663">Pyridoxal phosphate</keyword>
<sequence>MKNINSNSILETYVKKILKSKVYEIAKVTPLSFTPLLSKIFKNNILIKREDLQQIFSFKIRGAYNCMIKLSKNKKSQGVITASAGNHAQGVALSAKKLGIKSLIIMPKITPEIKVLSVQSIGSEVLIKGENFNSSLKHALKLVKNYGYTYIPPFDDSEVIAGQGTLAMEMVKQYTNKIYAIFIPVGGGGLIAGITAYIKYLRPKIKIIGVEPEDSACLKEAIKYGYPITLNTIDMFAEGVAVSRIGNQPFKLIKNSIDDIITVNIDEMCCAIKDIFENTRALAEVSGALSLAGLKKYIIKQKITNKNLICINTGANINFDKLQYIAHRTALGENKELILAIKIPESIGSLKVLCNIIGKHKMFTELNYRYFNKKKANILIGLKIIPGKEDKKNVINNIRKAKFLVKDMSYNELIKLHIRHLIGGKGNKFTNKNNYKEELFGFEFPEKPGALIKFLNSLPEIFNISLFHYRNYGYAYGRVLIAIQLYKNNIQNLENNLDKIGYRYWKESKNSAYKLFLK</sequence>
<dbReference type="UniPathway" id="UPA00047">
    <property type="reaction ID" value="UER00054"/>
</dbReference>
<dbReference type="InterPro" id="IPR005787">
    <property type="entry name" value="Thr_deHydtase_biosynth"/>
</dbReference>
<comment type="function">
    <text evidence="11">Catalyzes the anaerobic formation of alpha-ketobutyrate and ammonia from threonine in a two-step reaction. The first step involved a dehydration of threonine and a production of enamine intermediates (aminocrotonate), which tautomerizes to its imine form (iminobutyrate). Both intermediates are unstable and short-lived. The second step is the nonenzymatic hydrolysis of the enamine/imine intermediates to form 2-ketobutyrate and free ammonia. In the low water environment of the cell, the second step is accelerated by RidA.</text>
</comment>
<dbReference type="Proteomes" id="UP000012083">
    <property type="component" value="Chromosome"/>
</dbReference>
<evidence type="ECO:0000256" key="12">
    <source>
        <dbReference type="SAM" id="Coils"/>
    </source>
</evidence>
<dbReference type="Pfam" id="PF00585">
    <property type="entry name" value="Thr_dehydrat_C"/>
    <property type="match status" value="2"/>
</dbReference>
<evidence type="ECO:0000259" key="14">
    <source>
        <dbReference type="PROSITE" id="PS51672"/>
    </source>
</evidence>
<organism evidence="15 16">
    <name type="scientific">Candidatus Portiera aleyrodidarum TV</name>
    <dbReference type="NCBI Taxonomy" id="1297582"/>
    <lineage>
        <taxon>Bacteria</taxon>
        <taxon>Pseudomonadati</taxon>
        <taxon>Pseudomonadota</taxon>
        <taxon>Gammaproteobacteria</taxon>
        <taxon>Candidatus Johnevansiales</taxon>
        <taxon>Candidatus Johnevansiaceae</taxon>
        <taxon>Candidatus Portiera</taxon>
    </lineage>
</organism>
<evidence type="ECO:0000256" key="1">
    <source>
        <dbReference type="ARBA" id="ARBA00001274"/>
    </source>
</evidence>
<dbReference type="EMBL" id="CP004358">
    <property type="protein sequence ID" value="AGI27245.1"/>
    <property type="molecule type" value="Genomic_DNA"/>
</dbReference>
<dbReference type="InterPro" id="IPR001926">
    <property type="entry name" value="TrpB-like_PALP"/>
</dbReference>
<evidence type="ECO:0000256" key="13">
    <source>
        <dbReference type="SAM" id="Phobius"/>
    </source>
</evidence>
<dbReference type="KEGG" id="pld:PalTV_277"/>
<comment type="catalytic activity">
    <reaction evidence="1 11">
        <text>L-threonine = 2-oxobutanoate + NH4(+)</text>
        <dbReference type="Rhea" id="RHEA:22108"/>
        <dbReference type="ChEBI" id="CHEBI:16763"/>
        <dbReference type="ChEBI" id="CHEBI:28938"/>
        <dbReference type="ChEBI" id="CHEBI:57926"/>
        <dbReference type="EC" id="4.3.1.19"/>
    </reaction>
</comment>
<comment type="cofactor">
    <cofactor evidence="2 11">
        <name>pyridoxal 5'-phosphate</name>
        <dbReference type="ChEBI" id="CHEBI:597326"/>
    </cofactor>
</comment>
<evidence type="ECO:0000256" key="8">
    <source>
        <dbReference type="ARBA" id="ARBA00022898"/>
    </source>
</evidence>
<evidence type="ECO:0000256" key="3">
    <source>
        <dbReference type="ARBA" id="ARBA00004810"/>
    </source>
</evidence>
<dbReference type="GO" id="GO:0003941">
    <property type="term" value="F:L-serine ammonia-lyase activity"/>
    <property type="evidence" value="ECO:0007669"/>
    <property type="project" value="TreeGrafter"/>
</dbReference>
<proteinExistence type="inferred from homology"/>
<name>A0A8D4BPQ0_9GAMM</name>
<dbReference type="CDD" id="cd01562">
    <property type="entry name" value="Thr-dehyd"/>
    <property type="match status" value="1"/>
</dbReference>
<dbReference type="RefSeq" id="WP_015482656.1">
    <property type="nucleotide sequence ID" value="NC_020831.1"/>
</dbReference>
<dbReference type="FunFam" id="3.40.50.1100:FF:000008">
    <property type="entry name" value="L-threonine dehydratase"/>
    <property type="match status" value="1"/>
</dbReference>
<dbReference type="InterPro" id="IPR045865">
    <property type="entry name" value="ACT-like_dom_sf"/>
</dbReference>
<feature type="coiled-coil region" evidence="12">
    <location>
        <begin position="476"/>
        <end position="503"/>
    </location>
</feature>
<dbReference type="GO" id="GO:0004794">
    <property type="term" value="F:threonine deaminase activity"/>
    <property type="evidence" value="ECO:0007669"/>
    <property type="project" value="UniProtKB-UniRule"/>
</dbReference>